<dbReference type="SUPFAM" id="SSF69572">
    <property type="entry name" value="Activating enzymes of the ubiquitin-like proteins"/>
    <property type="match status" value="2"/>
</dbReference>
<dbReference type="InterPro" id="IPR000594">
    <property type="entry name" value="ThiF_NAD_FAD-bd"/>
</dbReference>
<dbReference type="PANTHER" id="PTHR10953">
    <property type="entry name" value="UBIQUITIN-ACTIVATING ENZYME E1"/>
    <property type="match status" value="1"/>
</dbReference>
<dbReference type="Gene3D" id="3.40.50.12550">
    <property type="entry name" value="Ubiquitin-activating enzyme E1, inactive adenylation domain, subdomain 2"/>
    <property type="match status" value="1"/>
</dbReference>
<evidence type="ECO:0000256" key="3">
    <source>
        <dbReference type="ARBA" id="ARBA00005673"/>
    </source>
</evidence>
<dbReference type="InterPro" id="IPR018965">
    <property type="entry name" value="Ub-activating_enz_E1_C"/>
</dbReference>
<dbReference type="PANTHER" id="PTHR10953:SF4">
    <property type="entry name" value="UBIQUITIN-ACTIVATING ENZYME E1 C-TERMINAL DOMAIN-CONTAINING PROTEIN"/>
    <property type="match status" value="1"/>
</dbReference>
<name>J4DPC0_THEOR</name>
<keyword evidence="8" id="KW-0067">ATP-binding</keyword>
<dbReference type="Pfam" id="PF16190">
    <property type="entry name" value="E1_FCCH"/>
    <property type="match status" value="1"/>
</dbReference>
<proteinExistence type="inferred from homology"/>
<dbReference type="InterPro" id="IPR045886">
    <property type="entry name" value="ThiF/MoeB/HesA"/>
</dbReference>
<dbReference type="OMA" id="GANLHAF"/>
<dbReference type="OrthoDB" id="10252231at2759"/>
<comment type="pathway">
    <text evidence="2">Protein modification; protein ubiquitination.</text>
</comment>
<dbReference type="InterPro" id="IPR019572">
    <property type="entry name" value="UBA_E1_SCCH"/>
</dbReference>
<dbReference type="VEuPathDB" id="PiroplasmaDB:TOT_020000695"/>
<dbReference type="Pfam" id="PF10585">
    <property type="entry name" value="UBA_E1_SCCH"/>
    <property type="match status" value="2"/>
</dbReference>
<feature type="domain" description="Ubiquitin-activating enzyme E1 C-terminal" evidence="10">
    <location>
        <begin position="815"/>
        <end position="953"/>
    </location>
</feature>
<evidence type="ECO:0000256" key="2">
    <source>
        <dbReference type="ARBA" id="ARBA00004906"/>
    </source>
</evidence>
<dbReference type="GO" id="GO:0031510">
    <property type="term" value="C:SUMO activating enzyme complex"/>
    <property type="evidence" value="ECO:0007669"/>
    <property type="project" value="TreeGrafter"/>
</dbReference>
<feature type="active site" description="Glycyl thioester intermediate" evidence="9">
    <location>
        <position position="586"/>
    </location>
</feature>
<dbReference type="GO" id="GO:0019948">
    <property type="term" value="F:SUMO activating enzyme activity"/>
    <property type="evidence" value="ECO:0007669"/>
    <property type="project" value="TreeGrafter"/>
</dbReference>
<evidence type="ECO:0000256" key="6">
    <source>
        <dbReference type="ARBA" id="ARBA00022741"/>
    </source>
</evidence>
<evidence type="ECO:0000256" key="7">
    <source>
        <dbReference type="ARBA" id="ARBA00022786"/>
    </source>
</evidence>
<dbReference type="KEGG" id="tot:TOT_020000695"/>
<dbReference type="Gene3D" id="1.10.10.2660">
    <property type="entry name" value="Ubiquitin-activating enzyme E1, SCCH domain"/>
    <property type="match status" value="1"/>
</dbReference>
<organism evidence="11 12">
    <name type="scientific">Theileria orientalis strain Shintoku</name>
    <dbReference type="NCBI Taxonomy" id="869250"/>
    <lineage>
        <taxon>Eukaryota</taxon>
        <taxon>Sar</taxon>
        <taxon>Alveolata</taxon>
        <taxon>Apicomplexa</taxon>
        <taxon>Aconoidasida</taxon>
        <taxon>Piroplasmida</taxon>
        <taxon>Theileriidae</taxon>
        <taxon>Theileria</taxon>
    </lineage>
</organism>
<keyword evidence="5" id="KW-0436">Ligase</keyword>
<dbReference type="InterPro" id="IPR042302">
    <property type="entry name" value="E1_FCCH_sf"/>
</dbReference>
<dbReference type="InterPro" id="IPR033127">
    <property type="entry name" value="UBQ-activ_enz_E1_Cys_AS"/>
</dbReference>
<evidence type="ECO:0000259" key="10">
    <source>
        <dbReference type="SMART" id="SM00985"/>
    </source>
</evidence>
<dbReference type="STRING" id="869250.J4DPC0"/>
<dbReference type="FunFam" id="2.40.30.180:FF:000001">
    <property type="entry name" value="ubiquitin-like modifier-activating enzyme 1"/>
    <property type="match status" value="1"/>
</dbReference>
<evidence type="ECO:0000256" key="9">
    <source>
        <dbReference type="PROSITE-ProRule" id="PRU10132"/>
    </source>
</evidence>
<evidence type="ECO:0000256" key="8">
    <source>
        <dbReference type="ARBA" id="ARBA00022840"/>
    </source>
</evidence>
<evidence type="ECO:0000256" key="4">
    <source>
        <dbReference type="ARBA" id="ARBA00012990"/>
    </source>
</evidence>
<dbReference type="PROSITE" id="PS00865">
    <property type="entry name" value="UBIQUITIN_ACTIVAT_2"/>
    <property type="match status" value="1"/>
</dbReference>
<dbReference type="RefSeq" id="XP_009690740.1">
    <property type="nucleotide sequence ID" value="XM_009692445.1"/>
</dbReference>
<dbReference type="Gene3D" id="3.40.50.720">
    <property type="entry name" value="NAD(P)-binding Rossmann-like Domain"/>
    <property type="match status" value="1"/>
</dbReference>
<dbReference type="GO" id="GO:0016567">
    <property type="term" value="P:protein ubiquitination"/>
    <property type="evidence" value="ECO:0007669"/>
    <property type="project" value="UniProtKB-UniPathway"/>
</dbReference>
<accession>J4DPC0</accession>
<comment type="catalytic activity">
    <reaction evidence="1">
        <text>ATP + ubiquitin + [E1 ubiquitin-activating enzyme]-L-cysteine = AMP + diphosphate + S-ubiquitinyl-[E1 ubiquitin-activating enzyme]-L-cysteine.</text>
        <dbReference type="EC" id="6.2.1.45"/>
    </reaction>
</comment>
<dbReference type="Gene3D" id="3.50.50.80">
    <property type="entry name" value="Ubiquitin-activating enzyme E1, inactive adenylation domain, subdomain 1"/>
    <property type="match status" value="1"/>
</dbReference>
<dbReference type="Pfam" id="PF00899">
    <property type="entry name" value="ThiF"/>
    <property type="match status" value="1"/>
</dbReference>
<dbReference type="eggNOG" id="KOG2012">
    <property type="taxonomic scope" value="Eukaryota"/>
</dbReference>
<protein>
    <recommendedName>
        <fullName evidence="4">E1 ubiquitin-activating enzyme</fullName>
        <ecNumber evidence="4">6.2.1.45</ecNumber>
    </recommendedName>
</protein>
<dbReference type="InterPro" id="IPR000011">
    <property type="entry name" value="UBQ/SUMO-activ_enz_E1-like"/>
</dbReference>
<dbReference type="Proteomes" id="UP000003786">
    <property type="component" value="Chromosome 2"/>
</dbReference>
<evidence type="ECO:0000256" key="5">
    <source>
        <dbReference type="ARBA" id="ARBA00022598"/>
    </source>
</evidence>
<dbReference type="InterPro" id="IPR042449">
    <property type="entry name" value="Ub-E1_IAD_1"/>
</dbReference>
<dbReference type="SMART" id="SM00985">
    <property type="entry name" value="UBA_e1_C"/>
    <property type="match status" value="1"/>
</dbReference>
<dbReference type="Gene3D" id="2.40.30.180">
    <property type="entry name" value="Ubiquitin-activating enzyme E1, FCCH domain"/>
    <property type="match status" value="1"/>
</dbReference>
<dbReference type="InterPro" id="IPR038252">
    <property type="entry name" value="UBA_E1_C_sf"/>
</dbReference>
<gene>
    <name evidence="11" type="ORF">TOT_020000695</name>
</gene>
<keyword evidence="7" id="KW-0833">Ubl conjugation pathway</keyword>
<dbReference type="GO" id="GO:0005524">
    <property type="term" value="F:ATP binding"/>
    <property type="evidence" value="ECO:0007669"/>
    <property type="project" value="UniProtKB-KW"/>
</dbReference>
<dbReference type="InterPro" id="IPR042063">
    <property type="entry name" value="Ubi_acti_E1_SCCH"/>
</dbReference>
<dbReference type="EMBL" id="AP011947">
    <property type="protein sequence ID" value="BAM40439.1"/>
    <property type="molecule type" value="Genomic_DNA"/>
</dbReference>
<dbReference type="InterPro" id="IPR035985">
    <property type="entry name" value="Ubiquitin-activating_enz"/>
</dbReference>
<evidence type="ECO:0000256" key="1">
    <source>
        <dbReference type="ARBA" id="ARBA00000488"/>
    </source>
</evidence>
<dbReference type="PRINTS" id="PR01849">
    <property type="entry name" value="UBIQUITINACT"/>
</dbReference>
<dbReference type="EC" id="6.2.1.45" evidence="4"/>
<keyword evidence="6" id="KW-0547">Nucleotide-binding</keyword>
<reference evidence="11 12" key="1">
    <citation type="journal article" date="2012" name="MBio">
        <title>Comparative genome analysis of three eukaryotic parasites with differing abilities to transform leukocytes reveals key mediators of Theileria-induced leukocyte transformation.</title>
        <authorList>
            <person name="Hayashida K."/>
            <person name="Hara Y."/>
            <person name="Abe T."/>
            <person name="Yamasaki C."/>
            <person name="Toyoda A."/>
            <person name="Kosuge T."/>
            <person name="Suzuki Y."/>
            <person name="Sato Y."/>
            <person name="Kawashima S."/>
            <person name="Katayama T."/>
            <person name="Wakaguri H."/>
            <person name="Inoue N."/>
            <person name="Homma K."/>
            <person name="Tada-Umezaki M."/>
            <person name="Yagi Y."/>
            <person name="Fujii Y."/>
            <person name="Habara T."/>
            <person name="Kanehisa M."/>
            <person name="Watanabe H."/>
            <person name="Ito K."/>
            <person name="Gojobori T."/>
            <person name="Sugawara H."/>
            <person name="Imanishi T."/>
            <person name="Weir W."/>
            <person name="Gardner M."/>
            <person name="Pain A."/>
            <person name="Shiels B."/>
            <person name="Hattori M."/>
            <person name="Nene V."/>
            <person name="Sugimoto C."/>
        </authorList>
    </citation>
    <scope>NUCLEOTIDE SEQUENCE [LARGE SCALE GENOMIC DNA]</scope>
    <source>
        <strain evidence="11 12">Shintoku</strain>
    </source>
</reference>
<keyword evidence="12" id="KW-1185">Reference proteome</keyword>
<dbReference type="UniPathway" id="UPA00143"/>
<evidence type="ECO:0000313" key="12">
    <source>
        <dbReference type="Proteomes" id="UP000003786"/>
    </source>
</evidence>
<evidence type="ECO:0000313" key="11">
    <source>
        <dbReference type="EMBL" id="BAM40439.1"/>
    </source>
</evidence>
<comment type="similarity">
    <text evidence="3">Belongs to the ubiquitin-activating E1 family.</text>
</comment>
<dbReference type="InterPro" id="IPR032418">
    <property type="entry name" value="E1_FCCH"/>
</dbReference>
<dbReference type="Gene3D" id="3.10.290.60">
    <property type="entry name" value="Ubiquitin-activating enzyme E1, UFD domain"/>
    <property type="match status" value="1"/>
</dbReference>
<dbReference type="GeneID" id="20714822"/>
<dbReference type="Pfam" id="PF09358">
    <property type="entry name" value="E1_UFD"/>
    <property type="match status" value="1"/>
</dbReference>
<dbReference type="GO" id="GO:0016925">
    <property type="term" value="P:protein sumoylation"/>
    <property type="evidence" value="ECO:0007669"/>
    <property type="project" value="TreeGrafter"/>
</dbReference>
<sequence length="958" mass="107984">METTNRVRNEDKIDTNLYSRQIGTFGFEMMGKLQRLKVLIIGMKASGIEIAKNLALMGVESISIHDNNVVQKRDLGVNYFIRSSSVGKETVSEACISNLRDLNRNVLVQNVIQEPNEELVVNHDVVVCCDQNVELIKRLNEMCRNNSARKRVGFICCDTYGMIGSVFVDFGNNFTCLDTTGRELKTAIIESISNDKDGLVTVITDKVIDFQTGDYVRFSEIEGMVELNNKEPLQINVNSKSSFTIGDTSKYSQYISGGIVTEVKIPKRIDFRSFEECVLEPSKTGALATIDYSLFGRAEQLHWVTMGYRMSNNGEDAWERAEFLNKNSKSCSQERIDKKVYDSFMSQRNYKVPPLASFIGAVGAHEVIKFTGKYHPIEQWLYVDFSLPSEMLSGDFSGNGFDERYKDQVSLWGSEVQNRILNSKIFVVGAGALGCEFLKNFALLGCSSQGDGLLTITDNDRIEVSNISRQFLFRSKHVGMSKSMVACKSALDINPNLRVKPLEIRVGEETENLFDENFWSSQTVIVNALDNIQARTYVDGRCVWYEKPLLESGTLGTLGNVQVILPHITQCYSETQDPPETAIPLCTLKHFPYAQEHVVEWARDAFVGVFTQIPLDIKKILNRQDLNDLNTERLELILSVLKAMSSNTKQELLKISAELFNNFFVNEIRQLLHSFPPEHMMSDGQKTLKLSQDKLNVEVLEDGTDASFNALLSEITTMLTDDLAKSPVRVNVSGVLESVEFEKDDETNFHVEFVWAASVLRSRNYGIKECDKMKAKLISGKIIPAIATTTAMVGGLVTVEFLKTLFYKSLKIEHFRNAFACLATPIWLQSEPLPPTPTRDKEYDPVTCGPVRALPKDFTIWNKLLVMIPNGTVKQLIDWIRSKFNIEVIILSAGNLCIYNSFLPQHRNERLTQPITQLVEKLGKKPIPPNLSHLVIDASCTDPDEIDVVIPSIKFEFR</sequence>
<dbReference type="GO" id="GO:0005737">
    <property type="term" value="C:cytoplasm"/>
    <property type="evidence" value="ECO:0007669"/>
    <property type="project" value="TreeGrafter"/>
</dbReference>
<dbReference type="AlphaFoldDB" id="J4DPC0"/>